<evidence type="ECO:0000313" key="3">
    <source>
        <dbReference type="EMBL" id="AJA43322.1"/>
    </source>
</evidence>
<evidence type="ECO:0000259" key="2">
    <source>
        <dbReference type="Pfam" id="PF21722"/>
    </source>
</evidence>
<dbReference type="InterPro" id="IPR049304">
    <property type="entry name" value="Gly_rich_dom"/>
</dbReference>
<accession>A0A0A7RXS6</accession>
<organism evidence="3 4">
    <name type="scientific">Mycobacterium phage Sbash</name>
    <dbReference type="NCBI Taxonomy" id="1567475"/>
    <lineage>
        <taxon>Viruses</taxon>
        <taxon>Duplodnaviria</taxon>
        <taxon>Heunggongvirae</taxon>
        <taxon>Uroviricota</taxon>
        <taxon>Caudoviricetes</taxon>
        <taxon>Chenonavirus</taxon>
        <taxon>Chenonavirus sbash</taxon>
    </lineage>
</organism>
<dbReference type="RefSeq" id="YP_009124675.1">
    <property type="nucleotide sequence ID" value="NC_026589.1"/>
</dbReference>
<proteinExistence type="predicted"/>
<reference evidence="3 4" key="1">
    <citation type="submission" date="2014-10" db="EMBL/GenBank/DDBJ databases">
        <authorList>
            <person name="Msani S."/>
            <person name="Brouckaert M.-A."/>
            <person name="Jacobs C."/>
            <person name="Mafu P."/>
            <person name="Moti D."/>
            <person name="Naeem M."/>
            <person name="Ntuli T."/>
            <person name="Mngomezulu K."/>
            <person name="Larsen M.H."/>
            <person name="Rubin E.J."/>
            <person name="Russell D.A."/>
            <person name="Guerrero C.A."/>
            <person name="Bowman C.A."/>
            <person name="Jacobs-Sera D."/>
            <person name="Hendrix R.W."/>
            <person name="Hatfull G.F."/>
        </authorList>
    </citation>
    <scope>NUCLEOTIDE SEQUENCE [LARGE SCALE GENOMIC DNA]</scope>
</reference>
<name>A0A0A7RXS6_9CAUD</name>
<feature type="domain" description="Glycine-rich" evidence="2">
    <location>
        <begin position="173"/>
        <end position="347"/>
    </location>
</feature>
<dbReference type="OrthoDB" id="14491at10239"/>
<keyword evidence="4" id="KW-1185">Reference proteome</keyword>
<dbReference type="GeneID" id="23679436"/>
<sequence>MAWSYPPVIPELTHQPAWFPEPPEPEPTQHGPAWFPRWRFNVGDEGIGSDSALLVPEIAALDRGVGTDGAAVSLPGLLLGDQGVGTDLALPGVLGADRGVGSDLALPGLFGTDLGLGTDSGLVKPLIVTGDQACGADVAALLIPIGTVVDQGIGADTATAGFAPHAPLAAAFTTAGAYTFTIPVWCRYIDVILLGGGGGGRGMINLGSWGEGGWGGNWAVYTLERGVHIPWTARTITGAVGAGGAGSASGFAPARGQTGGSSTAATDGWSGVATGGLGGQNALAPNGRAVSPLTQTVTGQTYTGGDEVAPGTGGPAAGAVPGGGGSAAITTFQSGGTGGRGRAWFYCYQ</sequence>
<protein>
    <recommendedName>
        <fullName evidence="2">Glycine-rich domain-containing protein</fullName>
    </recommendedName>
</protein>
<dbReference type="EMBL" id="KP027201">
    <property type="protein sequence ID" value="AJA43322.1"/>
    <property type="molecule type" value="Genomic_DNA"/>
</dbReference>
<dbReference type="Proteomes" id="UP000031075">
    <property type="component" value="Segment"/>
</dbReference>
<evidence type="ECO:0000313" key="4">
    <source>
        <dbReference type="Proteomes" id="UP000031075"/>
    </source>
</evidence>
<dbReference type="KEGG" id="vg:23679436"/>
<evidence type="ECO:0000256" key="1">
    <source>
        <dbReference type="SAM" id="MobiDB-lite"/>
    </source>
</evidence>
<gene>
    <name evidence="3" type="primary">21</name>
    <name evidence="3" type="ORF">PBI_SBASH_21</name>
</gene>
<dbReference type="Pfam" id="PF21722">
    <property type="entry name" value="Gly_rich_2"/>
    <property type="match status" value="1"/>
</dbReference>
<feature type="region of interest" description="Disordered" evidence="1">
    <location>
        <begin position="247"/>
        <end position="267"/>
    </location>
</feature>